<dbReference type="EMBL" id="CP029550">
    <property type="protein sequence ID" value="AWN42419.1"/>
    <property type="molecule type" value="Genomic_DNA"/>
</dbReference>
<dbReference type="OrthoDB" id="7988904at2"/>
<evidence type="ECO:0000313" key="2">
    <source>
        <dbReference type="EMBL" id="AWN42419.1"/>
    </source>
</evidence>
<evidence type="ECO:0000313" key="3">
    <source>
        <dbReference type="Proteomes" id="UP000245926"/>
    </source>
</evidence>
<name>A0A2U8W8R7_9HYPH</name>
<keyword evidence="3" id="KW-1185">Reference proteome</keyword>
<evidence type="ECO:0000259" key="1">
    <source>
        <dbReference type="SMART" id="SM00860"/>
    </source>
</evidence>
<proteinExistence type="predicted"/>
<dbReference type="Gene3D" id="3.40.1580.10">
    <property type="entry name" value="SMI1/KNR4-like"/>
    <property type="match status" value="1"/>
</dbReference>
<dbReference type="InterPro" id="IPR037883">
    <property type="entry name" value="Knr4/Smi1-like_sf"/>
</dbReference>
<gene>
    <name evidence="2" type="ORF">DK389_20370</name>
</gene>
<dbReference type="Proteomes" id="UP000245926">
    <property type="component" value="Chromosome"/>
</dbReference>
<protein>
    <recommendedName>
        <fullName evidence="1">Knr4/Smi1-like domain-containing protein</fullName>
    </recommendedName>
</protein>
<dbReference type="Pfam" id="PF09346">
    <property type="entry name" value="SMI1_KNR4"/>
    <property type="match status" value="1"/>
</dbReference>
<dbReference type="SMART" id="SM00860">
    <property type="entry name" value="SMI1_KNR4"/>
    <property type="match status" value="1"/>
</dbReference>
<dbReference type="KEGG" id="mets:DK389_20370"/>
<sequence length="191" mass="20270">MWQSVFEELHPGCPSSEAEIARAEGELGVPLPDSYRRFCRSCGAGLAGGLIRIATPLPFEAADLVARGALIAHSVGSAAQALAENPAFADRPFRFDVAGDDPSVLDRALFFGETEDGAFLFWDVQGTGEYDIWVMGADLESVRFGAESLDELFRDLQGPRVAAILGPGAEPLPSRFEGIDEAVLARAGATA</sequence>
<organism evidence="2 3">
    <name type="scientific">Methylobacterium durans</name>
    <dbReference type="NCBI Taxonomy" id="2202825"/>
    <lineage>
        <taxon>Bacteria</taxon>
        <taxon>Pseudomonadati</taxon>
        <taxon>Pseudomonadota</taxon>
        <taxon>Alphaproteobacteria</taxon>
        <taxon>Hyphomicrobiales</taxon>
        <taxon>Methylobacteriaceae</taxon>
        <taxon>Methylobacterium</taxon>
    </lineage>
</organism>
<accession>A0A2U8W8R7</accession>
<feature type="domain" description="Knr4/Smi1-like" evidence="1">
    <location>
        <begin position="14"/>
        <end position="155"/>
    </location>
</feature>
<dbReference type="InterPro" id="IPR018958">
    <property type="entry name" value="Knr4/Smi1-like_dom"/>
</dbReference>
<dbReference type="RefSeq" id="WP_109892280.1">
    <property type="nucleotide sequence ID" value="NZ_CP029550.1"/>
</dbReference>
<dbReference type="AlphaFoldDB" id="A0A2U8W8R7"/>
<dbReference type="SUPFAM" id="SSF160631">
    <property type="entry name" value="SMI1/KNR4-like"/>
    <property type="match status" value="1"/>
</dbReference>
<reference evidence="3" key="1">
    <citation type="submission" date="2018-05" db="EMBL/GenBank/DDBJ databases">
        <title>Complete Genome Sequence of Methylobacterium sp. 17SD2-17.</title>
        <authorList>
            <person name="Srinivasan S."/>
        </authorList>
    </citation>
    <scope>NUCLEOTIDE SEQUENCE [LARGE SCALE GENOMIC DNA]</scope>
    <source>
        <strain evidence="3">17SD2-17</strain>
    </source>
</reference>